<reference evidence="3" key="1">
    <citation type="submission" date="2021-02" db="EMBL/GenBank/DDBJ databases">
        <authorList>
            <person name="Palmer J.M."/>
        </authorList>
    </citation>
    <scope>NUCLEOTIDE SEQUENCE</scope>
    <source>
        <strain evidence="3">SCRP23</strain>
    </source>
</reference>
<evidence type="ECO:0000256" key="1">
    <source>
        <dbReference type="ARBA" id="ARBA00022803"/>
    </source>
</evidence>
<protein>
    <submittedName>
        <fullName evidence="3">Uncharacterized protein</fullName>
    </submittedName>
</protein>
<dbReference type="Proteomes" id="UP000693981">
    <property type="component" value="Unassembled WGS sequence"/>
</dbReference>
<dbReference type="EMBL" id="JAGDFL010000153">
    <property type="protein sequence ID" value="KAG7396502.1"/>
    <property type="molecule type" value="Genomic_DNA"/>
</dbReference>
<proteinExistence type="predicted"/>
<dbReference type="GO" id="GO:0101031">
    <property type="term" value="C:protein folding chaperone complex"/>
    <property type="evidence" value="ECO:0007669"/>
    <property type="project" value="TreeGrafter"/>
</dbReference>
<evidence type="ECO:0000313" key="4">
    <source>
        <dbReference type="Proteomes" id="UP000693981"/>
    </source>
</evidence>
<dbReference type="OrthoDB" id="2942533at2759"/>
<dbReference type="PANTHER" id="PTHR46423">
    <property type="entry name" value="RNA POLYMERASE II-ASSOCIATED PROTEIN 3"/>
    <property type="match status" value="1"/>
</dbReference>
<sequence>MDALEALKNEGNALFQQKRFEEAVRVYSSVLDKLEELKSNDDAAVRLDTAVRLNRAWAWILMPGRTEERTLITAEQDCSTVLERDPGCVKAFYRRALARERRGHWKLAMEDAVVMKRLEPTNPSVGPLVERLHLLMQDEEDLEPKMRDCTVSVDEDTNGPALDEEAEQAWRTLQEDEMKLQRTCHSTARKSAVPQRKPSEATKTKPQHLKGEISQKTEDLWASLRREETTTIAKAYPKARKKKQRQIV</sequence>
<feature type="compositionally biased region" description="Basic and acidic residues" evidence="2">
    <location>
        <begin position="197"/>
        <end position="217"/>
    </location>
</feature>
<organism evidence="3 4">
    <name type="scientific">Phytophthora boehmeriae</name>
    <dbReference type="NCBI Taxonomy" id="109152"/>
    <lineage>
        <taxon>Eukaryota</taxon>
        <taxon>Sar</taxon>
        <taxon>Stramenopiles</taxon>
        <taxon>Oomycota</taxon>
        <taxon>Peronosporomycetes</taxon>
        <taxon>Peronosporales</taxon>
        <taxon>Peronosporaceae</taxon>
        <taxon>Phytophthora</taxon>
    </lineage>
</organism>
<evidence type="ECO:0000313" key="3">
    <source>
        <dbReference type="EMBL" id="KAG7396502.1"/>
    </source>
</evidence>
<dbReference type="PANTHER" id="PTHR46423:SF1">
    <property type="entry name" value="RNA POLYMERASE II-ASSOCIATED PROTEIN 3"/>
    <property type="match status" value="1"/>
</dbReference>
<comment type="caution">
    <text evidence="3">The sequence shown here is derived from an EMBL/GenBank/DDBJ whole genome shotgun (WGS) entry which is preliminary data.</text>
</comment>
<gene>
    <name evidence="3" type="ORF">PHYBOEH_002209</name>
</gene>
<dbReference type="InterPro" id="IPR051966">
    <property type="entry name" value="RPAP3"/>
</dbReference>
<dbReference type="AlphaFoldDB" id="A0A8T1WR26"/>
<keyword evidence="1" id="KW-0802">TPR repeat</keyword>
<name>A0A8T1WR26_9STRA</name>
<keyword evidence="4" id="KW-1185">Reference proteome</keyword>
<feature type="region of interest" description="Disordered" evidence="2">
    <location>
        <begin position="184"/>
        <end position="217"/>
    </location>
</feature>
<evidence type="ECO:0000256" key="2">
    <source>
        <dbReference type="SAM" id="MobiDB-lite"/>
    </source>
</evidence>
<accession>A0A8T1WR26</accession>